<dbReference type="InterPro" id="IPR035919">
    <property type="entry name" value="EAL_sf"/>
</dbReference>
<gene>
    <name evidence="6" type="ordered locus">PSMK_18890</name>
</gene>
<name>I0IFL0_PHYMF</name>
<dbReference type="InterPro" id="IPR029787">
    <property type="entry name" value="Nucleotide_cyclase"/>
</dbReference>
<dbReference type="Gene3D" id="3.20.20.450">
    <property type="entry name" value="EAL domain"/>
    <property type="match status" value="1"/>
</dbReference>
<dbReference type="Pfam" id="PF00990">
    <property type="entry name" value="GGDEF"/>
    <property type="match status" value="1"/>
</dbReference>
<dbReference type="PANTHER" id="PTHR44757">
    <property type="entry name" value="DIGUANYLATE CYCLASE DGCP"/>
    <property type="match status" value="1"/>
</dbReference>
<dbReference type="PROSITE" id="PS50883">
    <property type="entry name" value="EAL"/>
    <property type="match status" value="1"/>
</dbReference>
<dbReference type="InterPro" id="IPR043128">
    <property type="entry name" value="Rev_trsase/Diguanyl_cyclase"/>
</dbReference>
<evidence type="ECO:0000259" key="3">
    <source>
        <dbReference type="PROSITE" id="PS50110"/>
    </source>
</evidence>
<dbReference type="OrthoDB" id="9762141at2"/>
<dbReference type="HOGENOM" id="CLU_000445_70_50_0"/>
<feature type="domain" description="EAL" evidence="4">
    <location>
        <begin position="399"/>
        <end position="655"/>
    </location>
</feature>
<dbReference type="SUPFAM" id="SSF55073">
    <property type="entry name" value="Nucleotide cyclase"/>
    <property type="match status" value="1"/>
</dbReference>
<dbReference type="eggNOG" id="COG3437">
    <property type="taxonomic scope" value="Bacteria"/>
</dbReference>
<dbReference type="SMART" id="SM00267">
    <property type="entry name" value="GGDEF"/>
    <property type="match status" value="1"/>
</dbReference>
<dbReference type="SMART" id="SM00052">
    <property type="entry name" value="EAL"/>
    <property type="match status" value="1"/>
</dbReference>
<evidence type="ECO:0000256" key="2">
    <source>
        <dbReference type="SAM" id="Coils"/>
    </source>
</evidence>
<feature type="coiled-coil region" evidence="2">
    <location>
        <begin position="176"/>
        <end position="210"/>
    </location>
</feature>
<dbReference type="AlphaFoldDB" id="I0IFL0"/>
<dbReference type="InterPro" id="IPR000160">
    <property type="entry name" value="GGDEF_dom"/>
</dbReference>
<dbReference type="InterPro" id="IPR001789">
    <property type="entry name" value="Sig_transdc_resp-reg_receiver"/>
</dbReference>
<dbReference type="PROSITE" id="PS50887">
    <property type="entry name" value="GGDEF"/>
    <property type="match status" value="1"/>
</dbReference>
<keyword evidence="1" id="KW-0597">Phosphoprotein</keyword>
<dbReference type="KEGG" id="phm:PSMK_18890"/>
<dbReference type="CDD" id="cd01948">
    <property type="entry name" value="EAL"/>
    <property type="match status" value="1"/>
</dbReference>
<dbReference type="Proteomes" id="UP000007881">
    <property type="component" value="Chromosome"/>
</dbReference>
<keyword evidence="2" id="KW-0175">Coiled coil</keyword>
<dbReference type="InterPro" id="IPR011006">
    <property type="entry name" value="CheY-like_superfamily"/>
</dbReference>
<evidence type="ECO:0000259" key="5">
    <source>
        <dbReference type="PROSITE" id="PS50887"/>
    </source>
</evidence>
<dbReference type="NCBIfam" id="TIGR00254">
    <property type="entry name" value="GGDEF"/>
    <property type="match status" value="1"/>
</dbReference>
<dbReference type="Gene3D" id="3.40.50.2300">
    <property type="match status" value="1"/>
</dbReference>
<dbReference type="Gene3D" id="3.30.70.270">
    <property type="match status" value="1"/>
</dbReference>
<dbReference type="RefSeq" id="WP_014437266.1">
    <property type="nucleotide sequence ID" value="NC_017080.1"/>
</dbReference>
<dbReference type="InterPro" id="IPR052155">
    <property type="entry name" value="Biofilm_reg_signaling"/>
</dbReference>
<organism evidence="6 7">
    <name type="scientific">Phycisphaera mikurensis (strain NBRC 102666 / KCTC 22515 / FYK2301M01)</name>
    <dbReference type="NCBI Taxonomy" id="1142394"/>
    <lineage>
        <taxon>Bacteria</taxon>
        <taxon>Pseudomonadati</taxon>
        <taxon>Planctomycetota</taxon>
        <taxon>Phycisphaerae</taxon>
        <taxon>Phycisphaerales</taxon>
        <taxon>Phycisphaeraceae</taxon>
        <taxon>Phycisphaera</taxon>
    </lineage>
</organism>
<evidence type="ECO:0000256" key="1">
    <source>
        <dbReference type="PROSITE-ProRule" id="PRU00169"/>
    </source>
</evidence>
<reference evidence="6 7" key="1">
    <citation type="submission" date="2012-02" db="EMBL/GenBank/DDBJ databases">
        <title>Complete genome sequence of Phycisphaera mikurensis NBRC 102666.</title>
        <authorList>
            <person name="Ankai A."/>
            <person name="Hosoyama A."/>
            <person name="Terui Y."/>
            <person name="Sekine M."/>
            <person name="Fukai R."/>
            <person name="Kato Y."/>
            <person name="Nakamura S."/>
            <person name="Yamada-Narita S."/>
            <person name="Kawakoshi A."/>
            <person name="Fukunaga Y."/>
            <person name="Yamazaki S."/>
            <person name="Fujita N."/>
        </authorList>
    </citation>
    <scope>NUCLEOTIDE SEQUENCE [LARGE SCALE GENOMIC DNA]</scope>
    <source>
        <strain evidence="7">NBRC 102666 / KCTC 22515 / FYK2301M01</strain>
    </source>
</reference>
<dbReference type="GO" id="GO:0000160">
    <property type="term" value="P:phosphorelay signal transduction system"/>
    <property type="evidence" value="ECO:0007669"/>
    <property type="project" value="InterPro"/>
</dbReference>
<dbReference type="PANTHER" id="PTHR44757:SF2">
    <property type="entry name" value="BIOFILM ARCHITECTURE MAINTENANCE PROTEIN MBAA"/>
    <property type="match status" value="1"/>
</dbReference>
<evidence type="ECO:0000313" key="7">
    <source>
        <dbReference type="Proteomes" id="UP000007881"/>
    </source>
</evidence>
<dbReference type="CDD" id="cd00156">
    <property type="entry name" value="REC"/>
    <property type="match status" value="1"/>
</dbReference>
<dbReference type="CDD" id="cd01949">
    <property type="entry name" value="GGDEF"/>
    <property type="match status" value="1"/>
</dbReference>
<evidence type="ECO:0000313" key="6">
    <source>
        <dbReference type="EMBL" id="BAM04048.1"/>
    </source>
</evidence>
<sequence>MTFSRRHQPYRVLLVDDNPAIRADFRRILHHVPDAPAALEALAASFFGDEPAAADAVGAGTPLEIDEAAGGEAAVALAEDAVAAGRPYALAFVDMRMPPGIDGLATVERLQAIDPNLHTVICSAYSDASHEDIARRLGDSDRLLILRKPFDAIEVSQIASALTAKWDAAAQVRRHLGELESRVRERTDALEKANLQLREAVRQRTEAQEQMRHAALHDPLTGLPNRALLMESLARFADRFRPGLGPTHGVLFLDLDRFKVINDGLGHATGDRVLIGVAQRLRRVAERVEREPGVREALVARLGGDEFVLALGGLDADGALRAAERAARLVSEALAEPLMLGGRELHAEASIGFAVAEEDGDGSASLLRDADTALYHAKEAGRGRWAAFDRPMREAAVQRLELGADLRRALEAGEFWLAFQPIVDLRTGRLAAAEALLRWAHPVHGLVGPNRFVPLAEETGLIEPIGLWVLRESCRQAAAWSAACPEHASLAVTVNVSPRQVLAGNLPALVADACRDAGLAPDRLKLEVTEGMLLRGNARVSGAFERIRAAGTRVLIDDFGTGYSSLSYLHQMPVDGIKLDASFVRQLGEDRCFTNTVQALITLAMNRDLVVVAEGIERVDQLVQLQALDCQMGQGYHFGRPVAAGEFGKLLLGGANWKEAA</sequence>
<evidence type="ECO:0000259" key="4">
    <source>
        <dbReference type="PROSITE" id="PS50883"/>
    </source>
</evidence>
<protein>
    <submittedName>
        <fullName evidence="6">Putative response regulator receiver protein</fullName>
    </submittedName>
</protein>
<proteinExistence type="predicted"/>
<dbReference type="SUPFAM" id="SSF141868">
    <property type="entry name" value="EAL domain-like"/>
    <property type="match status" value="1"/>
</dbReference>
<dbReference type="InterPro" id="IPR001633">
    <property type="entry name" value="EAL_dom"/>
</dbReference>
<dbReference type="EMBL" id="AP012338">
    <property type="protein sequence ID" value="BAM04048.1"/>
    <property type="molecule type" value="Genomic_DNA"/>
</dbReference>
<dbReference type="SUPFAM" id="SSF52172">
    <property type="entry name" value="CheY-like"/>
    <property type="match status" value="1"/>
</dbReference>
<feature type="domain" description="Response regulatory" evidence="3">
    <location>
        <begin position="11"/>
        <end position="163"/>
    </location>
</feature>
<dbReference type="STRING" id="1142394.PSMK_18890"/>
<feature type="modified residue" description="4-aspartylphosphate" evidence="1">
    <location>
        <position position="94"/>
    </location>
</feature>
<dbReference type="eggNOG" id="COG5001">
    <property type="taxonomic scope" value="Bacteria"/>
</dbReference>
<feature type="domain" description="GGDEF" evidence="5">
    <location>
        <begin position="246"/>
        <end position="390"/>
    </location>
</feature>
<accession>I0IFL0</accession>
<dbReference type="Pfam" id="PF00563">
    <property type="entry name" value="EAL"/>
    <property type="match status" value="1"/>
</dbReference>
<keyword evidence="7" id="KW-1185">Reference proteome</keyword>
<dbReference type="PROSITE" id="PS50110">
    <property type="entry name" value="RESPONSE_REGULATORY"/>
    <property type="match status" value="1"/>
</dbReference>